<protein>
    <submittedName>
        <fullName evidence="1">Uncharacterized protein</fullName>
    </submittedName>
</protein>
<sequence length="171" mass="20404">MFFRMSVLILNHKHHVPIYSIKLYFDTKKDHLIQSLEVKLPYKKIPLTGEVNLMANPNQHIYLLVTYSINREHWFLFTPLTPTMLIFYHTTLTKYPKQFEILLNRFSKSQKDLNLNFKDVQLHNINNRHFQNFKSIIFNFLFVPTNKSSTGSLESFSIFIEAGILFFFLCH</sequence>
<reference evidence="1 2" key="1">
    <citation type="submission" date="2019-08" db="EMBL/GenBank/DDBJ databases">
        <title>The genome of the soybean aphid Biotype 1, its phylome, world population structure and adaptation to the North American continent.</title>
        <authorList>
            <person name="Giordano R."/>
            <person name="Donthu R.K."/>
            <person name="Hernandez A.G."/>
            <person name="Wright C.L."/>
            <person name="Zimin A.V."/>
        </authorList>
    </citation>
    <scope>NUCLEOTIDE SEQUENCE [LARGE SCALE GENOMIC DNA]</scope>
    <source>
        <tissue evidence="1">Whole aphids</tissue>
    </source>
</reference>
<gene>
    <name evidence="1" type="ORF">AGLY_009297</name>
</gene>
<dbReference type="AlphaFoldDB" id="A0A6G0TJ92"/>
<evidence type="ECO:0000313" key="1">
    <source>
        <dbReference type="EMBL" id="KAE9533256.1"/>
    </source>
</evidence>
<comment type="caution">
    <text evidence="1">The sequence shown here is derived from an EMBL/GenBank/DDBJ whole genome shotgun (WGS) entry which is preliminary data.</text>
</comment>
<name>A0A6G0TJ92_APHGL</name>
<dbReference type="EMBL" id="VYZN01000036">
    <property type="protein sequence ID" value="KAE9533256.1"/>
    <property type="molecule type" value="Genomic_DNA"/>
</dbReference>
<accession>A0A6G0TJ92</accession>
<keyword evidence="2" id="KW-1185">Reference proteome</keyword>
<proteinExistence type="predicted"/>
<evidence type="ECO:0000313" key="2">
    <source>
        <dbReference type="Proteomes" id="UP000475862"/>
    </source>
</evidence>
<dbReference type="Proteomes" id="UP000475862">
    <property type="component" value="Unassembled WGS sequence"/>
</dbReference>
<organism evidence="1 2">
    <name type="scientific">Aphis glycines</name>
    <name type="common">Soybean aphid</name>
    <dbReference type="NCBI Taxonomy" id="307491"/>
    <lineage>
        <taxon>Eukaryota</taxon>
        <taxon>Metazoa</taxon>
        <taxon>Ecdysozoa</taxon>
        <taxon>Arthropoda</taxon>
        <taxon>Hexapoda</taxon>
        <taxon>Insecta</taxon>
        <taxon>Pterygota</taxon>
        <taxon>Neoptera</taxon>
        <taxon>Paraneoptera</taxon>
        <taxon>Hemiptera</taxon>
        <taxon>Sternorrhyncha</taxon>
        <taxon>Aphidomorpha</taxon>
        <taxon>Aphidoidea</taxon>
        <taxon>Aphididae</taxon>
        <taxon>Aphidini</taxon>
        <taxon>Aphis</taxon>
        <taxon>Aphis</taxon>
    </lineage>
</organism>